<dbReference type="PANTHER" id="PTHR42756:SF1">
    <property type="entry name" value="TRANSCRIPTIONAL REPRESSOR OF EMRAB OPERON"/>
    <property type="match status" value="1"/>
</dbReference>
<reference evidence="5 6" key="1">
    <citation type="submission" date="2024-03" db="EMBL/GenBank/DDBJ databases">
        <title>Human intestinal bacterial collection.</title>
        <authorList>
            <person name="Pauvert C."/>
            <person name="Hitch T.C.A."/>
            <person name="Clavel T."/>
        </authorList>
    </citation>
    <scope>NUCLEOTIDE SEQUENCE [LARGE SCALE GENOMIC DNA]</scope>
    <source>
        <strain evidence="5 6">CLA-JM-H11</strain>
    </source>
</reference>
<dbReference type="Proteomes" id="UP001477672">
    <property type="component" value="Unassembled WGS sequence"/>
</dbReference>
<organism evidence="5 6">
    <name type="scientific">Ruthenibacterium intestinale</name>
    <dbReference type="NCBI Taxonomy" id="3133163"/>
    <lineage>
        <taxon>Bacteria</taxon>
        <taxon>Bacillati</taxon>
        <taxon>Bacillota</taxon>
        <taxon>Clostridia</taxon>
        <taxon>Eubacteriales</taxon>
        <taxon>Oscillospiraceae</taxon>
        <taxon>Ruthenibacterium</taxon>
    </lineage>
</organism>
<dbReference type="PRINTS" id="PR00598">
    <property type="entry name" value="HTHMARR"/>
</dbReference>
<keyword evidence="2" id="KW-0238">DNA-binding</keyword>
<protein>
    <submittedName>
        <fullName evidence="5">MarR family transcriptional regulator</fullName>
    </submittedName>
</protein>
<dbReference type="SUPFAM" id="SSF46785">
    <property type="entry name" value="Winged helix' DNA-binding domain"/>
    <property type="match status" value="1"/>
</dbReference>
<keyword evidence="1" id="KW-0805">Transcription regulation</keyword>
<evidence type="ECO:0000256" key="1">
    <source>
        <dbReference type="ARBA" id="ARBA00023015"/>
    </source>
</evidence>
<comment type="caution">
    <text evidence="5">The sequence shown here is derived from an EMBL/GenBank/DDBJ whole genome shotgun (WGS) entry which is preliminary data.</text>
</comment>
<feature type="domain" description="HTH marR-type" evidence="4">
    <location>
        <begin position="2"/>
        <end position="134"/>
    </location>
</feature>
<dbReference type="SMART" id="SM00347">
    <property type="entry name" value="HTH_MARR"/>
    <property type="match status" value="1"/>
</dbReference>
<dbReference type="RefSeq" id="WP_349216217.1">
    <property type="nucleotide sequence ID" value="NZ_JBBMFA010000094.1"/>
</dbReference>
<proteinExistence type="predicted"/>
<dbReference type="Gene3D" id="1.10.10.10">
    <property type="entry name" value="Winged helix-like DNA-binding domain superfamily/Winged helix DNA-binding domain"/>
    <property type="match status" value="1"/>
</dbReference>
<dbReference type="InterPro" id="IPR036390">
    <property type="entry name" value="WH_DNA-bd_sf"/>
</dbReference>
<name>A0ABV1GG72_9FIRM</name>
<dbReference type="PANTHER" id="PTHR42756">
    <property type="entry name" value="TRANSCRIPTIONAL REGULATOR, MARR"/>
    <property type="match status" value="1"/>
</dbReference>
<dbReference type="EMBL" id="JBBMFA010000094">
    <property type="protein sequence ID" value="MEQ2520673.1"/>
    <property type="molecule type" value="Genomic_DNA"/>
</dbReference>
<accession>A0ABV1GG72</accession>
<evidence type="ECO:0000256" key="3">
    <source>
        <dbReference type="ARBA" id="ARBA00023163"/>
    </source>
</evidence>
<dbReference type="InterPro" id="IPR000835">
    <property type="entry name" value="HTH_MarR-typ"/>
</dbReference>
<evidence type="ECO:0000313" key="6">
    <source>
        <dbReference type="Proteomes" id="UP001477672"/>
    </source>
</evidence>
<gene>
    <name evidence="5" type="ORF">WMO24_09560</name>
</gene>
<sequence length="145" mass="16533">MEKTFHMLVYRAFHAQRNYLRGCLGKVGLGSGQPKLLGYLAQNGPSCQRQIADYFEIDPAAVSRMLDSLCKSGFVSRRVDEKNRRADVLELTEKGRQAHAHWKEQCAQAEQVMLQGFSDAEREQFADFLTRAYQNFKESAKEGQP</sequence>
<dbReference type="Pfam" id="PF01047">
    <property type="entry name" value="MarR"/>
    <property type="match status" value="1"/>
</dbReference>
<keyword evidence="3" id="KW-0804">Transcription</keyword>
<dbReference type="InterPro" id="IPR036388">
    <property type="entry name" value="WH-like_DNA-bd_sf"/>
</dbReference>
<evidence type="ECO:0000256" key="2">
    <source>
        <dbReference type="ARBA" id="ARBA00023125"/>
    </source>
</evidence>
<dbReference type="PROSITE" id="PS50995">
    <property type="entry name" value="HTH_MARR_2"/>
    <property type="match status" value="1"/>
</dbReference>
<evidence type="ECO:0000313" key="5">
    <source>
        <dbReference type="EMBL" id="MEQ2520673.1"/>
    </source>
</evidence>
<evidence type="ECO:0000259" key="4">
    <source>
        <dbReference type="PROSITE" id="PS50995"/>
    </source>
</evidence>
<keyword evidence="6" id="KW-1185">Reference proteome</keyword>